<dbReference type="AlphaFoldDB" id="A0AAV5E0L7"/>
<protein>
    <submittedName>
        <fullName evidence="2">Uncharacterized protein</fullName>
    </submittedName>
</protein>
<organism evidence="2 3">
    <name type="scientific">Eleusine coracana subsp. coracana</name>
    <dbReference type="NCBI Taxonomy" id="191504"/>
    <lineage>
        <taxon>Eukaryota</taxon>
        <taxon>Viridiplantae</taxon>
        <taxon>Streptophyta</taxon>
        <taxon>Embryophyta</taxon>
        <taxon>Tracheophyta</taxon>
        <taxon>Spermatophyta</taxon>
        <taxon>Magnoliopsida</taxon>
        <taxon>Liliopsida</taxon>
        <taxon>Poales</taxon>
        <taxon>Poaceae</taxon>
        <taxon>PACMAD clade</taxon>
        <taxon>Chloridoideae</taxon>
        <taxon>Cynodonteae</taxon>
        <taxon>Eleusininae</taxon>
        <taxon>Eleusine</taxon>
    </lineage>
</organism>
<evidence type="ECO:0000313" key="3">
    <source>
        <dbReference type="Proteomes" id="UP001054889"/>
    </source>
</evidence>
<proteinExistence type="predicted"/>
<feature type="compositionally biased region" description="Polar residues" evidence="1">
    <location>
        <begin position="119"/>
        <end position="131"/>
    </location>
</feature>
<reference evidence="2" key="1">
    <citation type="journal article" date="2018" name="DNA Res.">
        <title>Multiple hybrid de novo genome assembly of finger millet, an orphan allotetraploid crop.</title>
        <authorList>
            <person name="Hatakeyama M."/>
            <person name="Aluri S."/>
            <person name="Balachadran M.T."/>
            <person name="Sivarajan S.R."/>
            <person name="Patrignani A."/>
            <person name="Gruter S."/>
            <person name="Poveda L."/>
            <person name="Shimizu-Inatsugi R."/>
            <person name="Baeten J."/>
            <person name="Francoijs K.J."/>
            <person name="Nataraja K.N."/>
            <person name="Reddy Y.A.N."/>
            <person name="Phadnis S."/>
            <person name="Ravikumar R.L."/>
            <person name="Schlapbach R."/>
            <person name="Sreeman S.M."/>
            <person name="Shimizu K.K."/>
        </authorList>
    </citation>
    <scope>NUCLEOTIDE SEQUENCE</scope>
</reference>
<sequence>MRAERLSVHVEGGAAISAVVGESHNSDTVSTTSRPPRRYDDAASSLLNTNSRAWSYRFFALLTTNATRFFFQKDRFRIGKRAIKRRTKQVVSECAPTFLPPPTTAYSTTPSPWHRDTDSSSCASSPTPTRR</sequence>
<dbReference type="EMBL" id="BQKI01000073">
    <property type="protein sequence ID" value="GJN16844.1"/>
    <property type="molecule type" value="Genomic_DNA"/>
</dbReference>
<evidence type="ECO:0000256" key="1">
    <source>
        <dbReference type="SAM" id="MobiDB-lite"/>
    </source>
</evidence>
<feature type="region of interest" description="Disordered" evidence="1">
    <location>
        <begin position="99"/>
        <end position="131"/>
    </location>
</feature>
<dbReference type="Proteomes" id="UP001054889">
    <property type="component" value="Unassembled WGS sequence"/>
</dbReference>
<gene>
    <name evidence="2" type="primary">gb03868</name>
    <name evidence="2" type="ORF">PR202_gb03868</name>
</gene>
<evidence type="ECO:0000313" key="2">
    <source>
        <dbReference type="EMBL" id="GJN16844.1"/>
    </source>
</evidence>
<feature type="region of interest" description="Disordered" evidence="1">
    <location>
        <begin position="21"/>
        <end position="40"/>
    </location>
</feature>
<accession>A0AAV5E0L7</accession>
<reference evidence="2" key="2">
    <citation type="submission" date="2021-12" db="EMBL/GenBank/DDBJ databases">
        <title>Resequencing data analysis of finger millet.</title>
        <authorList>
            <person name="Hatakeyama M."/>
            <person name="Aluri S."/>
            <person name="Balachadran M.T."/>
            <person name="Sivarajan S.R."/>
            <person name="Poveda L."/>
            <person name="Shimizu-Inatsugi R."/>
            <person name="Schlapbach R."/>
            <person name="Sreeman S.M."/>
            <person name="Shimizu K.K."/>
        </authorList>
    </citation>
    <scope>NUCLEOTIDE SEQUENCE</scope>
</reference>
<keyword evidence="3" id="KW-1185">Reference proteome</keyword>
<comment type="caution">
    <text evidence="2">The sequence shown here is derived from an EMBL/GenBank/DDBJ whole genome shotgun (WGS) entry which is preliminary data.</text>
</comment>
<name>A0AAV5E0L7_ELECO</name>